<dbReference type="GO" id="GO:0045651">
    <property type="term" value="P:positive regulation of macrophage differentiation"/>
    <property type="evidence" value="ECO:0007669"/>
    <property type="project" value="TreeGrafter"/>
</dbReference>
<dbReference type="PANTHER" id="PTHR28606">
    <property type="entry name" value="INTERLEUKIN-34"/>
    <property type="match status" value="1"/>
</dbReference>
<dbReference type="Gene3D" id="1.20.1250.80">
    <property type="entry name" value="Interleukin-34"/>
    <property type="match status" value="1"/>
</dbReference>
<dbReference type="GO" id="GO:0005615">
    <property type="term" value="C:extracellular space"/>
    <property type="evidence" value="ECO:0007669"/>
    <property type="project" value="InterPro"/>
</dbReference>
<dbReference type="GO" id="GO:0005157">
    <property type="term" value="F:macrophage colony-stimulating factor receptor binding"/>
    <property type="evidence" value="ECO:0007669"/>
    <property type="project" value="InterPro"/>
</dbReference>
<dbReference type="CTD" id="146433"/>
<dbReference type="Proteomes" id="UP000515152">
    <property type="component" value="Chromosome 3"/>
</dbReference>
<organism evidence="1 2">
    <name type="scientific">Clupea harengus</name>
    <name type="common">Atlantic herring</name>
    <dbReference type="NCBI Taxonomy" id="7950"/>
    <lineage>
        <taxon>Eukaryota</taxon>
        <taxon>Metazoa</taxon>
        <taxon>Chordata</taxon>
        <taxon>Craniata</taxon>
        <taxon>Vertebrata</taxon>
        <taxon>Euteleostomi</taxon>
        <taxon>Actinopterygii</taxon>
        <taxon>Neopterygii</taxon>
        <taxon>Teleostei</taxon>
        <taxon>Clupei</taxon>
        <taxon>Clupeiformes</taxon>
        <taxon>Clupeoidei</taxon>
        <taxon>Clupeidae</taxon>
        <taxon>Clupea</taxon>
    </lineage>
</organism>
<gene>
    <name evidence="2" type="primary">il34</name>
</gene>
<dbReference type="Pfam" id="PF15036">
    <property type="entry name" value="IL34"/>
    <property type="match status" value="1"/>
</dbReference>
<reference evidence="2" key="1">
    <citation type="submission" date="2025-08" db="UniProtKB">
        <authorList>
            <consortium name="RefSeq"/>
        </authorList>
    </citation>
    <scope>IDENTIFICATION</scope>
</reference>
<keyword evidence="1" id="KW-1185">Reference proteome</keyword>
<accession>A0A6P8F5K8</accession>
<evidence type="ECO:0000313" key="2">
    <source>
        <dbReference type="RefSeq" id="XP_031420229.1"/>
    </source>
</evidence>
<dbReference type="InterPro" id="IPR038328">
    <property type="entry name" value="IL-34_sf"/>
</dbReference>
<name>A0A6P8F5K8_CLUHA</name>
<protein>
    <submittedName>
        <fullName evidence="2">Interleukin-34 isoform X2</fullName>
    </submittedName>
</protein>
<dbReference type="InterPro" id="IPR020415">
    <property type="entry name" value="IL-34"/>
</dbReference>
<proteinExistence type="predicted"/>
<dbReference type="PRINTS" id="PR01938">
    <property type="entry name" value="INTRLEUKIN34"/>
</dbReference>
<dbReference type="RefSeq" id="XP_031420229.1">
    <property type="nucleotide sequence ID" value="XM_031564369.2"/>
</dbReference>
<dbReference type="AlphaFoldDB" id="A0A6P8F5K8"/>
<dbReference type="GO" id="GO:0045657">
    <property type="term" value="P:positive regulation of monocyte differentiation"/>
    <property type="evidence" value="ECO:0007669"/>
    <property type="project" value="TreeGrafter"/>
</dbReference>
<sequence length="193" mass="22215">MGCLVLTQSVSTSTSPICKALTVVNNSLGVKERIHFMRHNMPINYTIRVHYEEIFKLKNVSRLRRNVEGLEDVDLQVTWLRVNLGILKKITSVLPKKHPSYNFTSNLETLFLSVEQIFPEGRDPPERIQQIWDALGSSLGKRWNVATPKSLLDNCYQTMHCIFSSCFPSSSNYCQRAHWRNEKKAQHQGVPKN</sequence>
<dbReference type="PANTHER" id="PTHR28606:SF1">
    <property type="entry name" value="INTERLEUKIN-34"/>
    <property type="match status" value="1"/>
</dbReference>
<dbReference type="GeneID" id="105904483"/>
<evidence type="ECO:0000313" key="1">
    <source>
        <dbReference type="Proteomes" id="UP000515152"/>
    </source>
</evidence>
<dbReference type="GO" id="GO:0008284">
    <property type="term" value="P:positive regulation of cell population proliferation"/>
    <property type="evidence" value="ECO:0007669"/>
    <property type="project" value="InterPro"/>
</dbReference>